<feature type="binding site" evidence="4">
    <location>
        <position position="298"/>
    </location>
    <ligand>
        <name>Zn(2+)</name>
        <dbReference type="ChEBI" id="CHEBI:29105"/>
        <label>1</label>
    </ligand>
</feature>
<dbReference type="SUPFAM" id="SSF51556">
    <property type="entry name" value="Metallo-dependent hydrolases"/>
    <property type="match status" value="1"/>
</dbReference>
<evidence type="ECO:0000256" key="2">
    <source>
        <dbReference type="ARBA" id="ARBA00022801"/>
    </source>
</evidence>
<evidence type="ECO:0000256" key="1">
    <source>
        <dbReference type="ARBA" id="ARBA00022723"/>
    </source>
</evidence>
<dbReference type="InterPro" id="IPR006680">
    <property type="entry name" value="Amidohydro-rel"/>
</dbReference>
<dbReference type="GO" id="GO:0005737">
    <property type="term" value="C:cytoplasm"/>
    <property type="evidence" value="ECO:0007669"/>
    <property type="project" value="TreeGrafter"/>
</dbReference>
<feature type="binding site" evidence="4">
    <location>
        <position position="61"/>
    </location>
    <ligand>
        <name>Zn(2+)</name>
        <dbReference type="ChEBI" id="CHEBI:29105"/>
        <label>1</label>
    </ligand>
</feature>
<dbReference type="GO" id="GO:0008270">
    <property type="term" value="F:zinc ion binding"/>
    <property type="evidence" value="ECO:0007669"/>
    <property type="project" value="UniProtKB-UniRule"/>
</dbReference>
<sequence>MENIILTNAKLIDGNIVNLIINDEKIEKITKTLKTSDKTTDKTINIKENIIIPGLIDTHVHFRDPGLTYKETWKTGSQAAAHGGFTTVIDMPNTNPQTNTKKAFIDKKQNAQKNSTVDFALHAGVKTQKDVNEILPEKPASYKIFMDLYDNNTLDEMFKYVSTTNKPLTLHCEDKTIVDHNIKTLKKDPANSENMITYSYARSAMAEAIAVNRAIELAQKYNNKIHICHLSCRETLELVHAAEDKIDITIEATPHHLFLDNNTYITYGSRAKTNPPLRDKAHNITINDLNEFDQIGTDHAPHTMEEKTQDTWNTMSGIPNLETTLKLLLTAVNMGNITLKDVVEKTSQNPAKIFNIPNKGAIQVGYDGDITVIDMKAEGTINPETFYTKGKYTPFENMTYKGNNIMTINRGNIISENDEVYENQAKYVY</sequence>
<keyword evidence="1 4" id="KW-0479">Metal-binding</keyword>
<keyword evidence="2 4" id="KW-0378">Hydrolase</keyword>
<dbReference type="AlphaFoldDB" id="A0A2A2HEN0"/>
<comment type="caution">
    <text evidence="6">The sequence shown here is derived from an EMBL/GenBank/DDBJ whole genome shotgun (WGS) entry which is preliminary data.</text>
</comment>
<feature type="binding site" evidence="4">
    <location>
        <position position="171"/>
    </location>
    <ligand>
        <name>Zn(2+)</name>
        <dbReference type="ChEBI" id="CHEBI:29105"/>
        <label>2</label>
    </ligand>
</feature>
<keyword evidence="4" id="KW-0862">Zinc</keyword>
<feature type="modified residue" description="N6-carboxylysine" evidence="4">
    <location>
        <position position="143"/>
    </location>
</feature>
<feature type="binding site" evidence="4">
    <location>
        <position position="93"/>
    </location>
    <ligand>
        <name>substrate</name>
    </ligand>
</feature>
<dbReference type="EC" id="3.5.2.3" evidence="4"/>
<comment type="cofactor">
    <cofactor evidence="4">
        <name>Zn(2+)</name>
        <dbReference type="ChEBI" id="CHEBI:29105"/>
    </cofactor>
    <text evidence="4">Binds 2 Zn(2+) ions per subunit.</text>
</comment>
<feature type="binding site" evidence="4">
    <location>
        <begin position="61"/>
        <end position="63"/>
    </location>
    <ligand>
        <name>substrate</name>
    </ligand>
</feature>
<dbReference type="RefSeq" id="WP_095608313.1">
    <property type="nucleotide sequence ID" value="NZ_LMVN01000008.1"/>
</dbReference>
<comment type="similarity">
    <text evidence="4">Belongs to the metallo-dependent hydrolases superfamily. DHOase family. Class I DHOase subfamily.</text>
</comment>
<dbReference type="NCBIfam" id="TIGR00857">
    <property type="entry name" value="pyrC_multi"/>
    <property type="match status" value="1"/>
</dbReference>
<evidence type="ECO:0000313" key="6">
    <source>
        <dbReference type="EMBL" id="PAV07778.1"/>
    </source>
</evidence>
<comment type="caution">
    <text evidence="4">Lacks conserved residue(s) required for the propagation of feature annotation.</text>
</comment>
<dbReference type="InterPro" id="IPR032466">
    <property type="entry name" value="Metal_Hydrolase"/>
</dbReference>
<dbReference type="InterPro" id="IPR050138">
    <property type="entry name" value="DHOase/Allantoinase_Hydrolase"/>
</dbReference>
<dbReference type="GO" id="GO:0004038">
    <property type="term" value="F:allantoinase activity"/>
    <property type="evidence" value="ECO:0007669"/>
    <property type="project" value="TreeGrafter"/>
</dbReference>
<dbReference type="InterPro" id="IPR011059">
    <property type="entry name" value="Metal-dep_hydrolase_composite"/>
</dbReference>
<dbReference type="PANTHER" id="PTHR43668">
    <property type="entry name" value="ALLANTOINASE"/>
    <property type="match status" value="1"/>
</dbReference>
<feature type="binding site" evidence="4">
    <location>
        <position position="59"/>
    </location>
    <ligand>
        <name>Zn(2+)</name>
        <dbReference type="ChEBI" id="CHEBI:29105"/>
        <label>1</label>
    </ligand>
</feature>
<feature type="binding site" evidence="4">
    <location>
        <position position="143"/>
    </location>
    <ligand>
        <name>Zn(2+)</name>
        <dbReference type="ChEBI" id="CHEBI:29105"/>
        <label>1</label>
    </ligand>
</feature>
<feature type="binding site" evidence="4">
    <location>
        <position position="302"/>
    </location>
    <ligand>
        <name>substrate</name>
    </ligand>
</feature>
<dbReference type="Gene3D" id="2.30.40.10">
    <property type="entry name" value="Urease, subunit C, domain 1"/>
    <property type="match status" value="1"/>
</dbReference>
<organism evidence="6 7">
    <name type="scientific">Methanosphaera cuniculi</name>
    <dbReference type="NCBI Taxonomy" id="1077256"/>
    <lineage>
        <taxon>Archaea</taxon>
        <taxon>Methanobacteriati</taxon>
        <taxon>Methanobacteriota</taxon>
        <taxon>Methanomada group</taxon>
        <taxon>Methanobacteria</taxon>
        <taxon>Methanobacteriales</taxon>
        <taxon>Methanobacteriaceae</taxon>
        <taxon>Methanosphaera</taxon>
    </lineage>
</organism>
<reference evidence="6 7" key="1">
    <citation type="journal article" date="2017" name="BMC Genomics">
        <title>Genomic analysis of methanogenic archaea reveals a shift towards energy conservation.</title>
        <authorList>
            <person name="Gilmore S.P."/>
            <person name="Henske J.K."/>
            <person name="Sexton J.A."/>
            <person name="Solomon K.V."/>
            <person name="Seppala S."/>
            <person name="Yoo J.I."/>
            <person name="Huyett L.M."/>
            <person name="Pressman A."/>
            <person name="Cogan J.Z."/>
            <person name="Kivenson V."/>
            <person name="Peng X."/>
            <person name="Tan Y."/>
            <person name="Valentine D.L."/>
            <person name="O'Malley M.A."/>
        </authorList>
    </citation>
    <scope>NUCLEOTIDE SEQUENCE [LARGE SCALE GENOMIC DNA]</scope>
    <source>
        <strain evidence="6 7">1R-7</strain>
    </source>
</reference>
<dbReference type="Proteomes" id="UP000217528">
    <property type="component" value="Unassembled WGS sequence"/>
</dbReference>
<comment type="catalytic activity">
    <reaction evidence="4">
        <text>(S)-dihydroorotate + H2O = N-carbamoyl-L-aspartate + H(+)</text>
        <dbReference type="Rhea" id="RHEA:24296"/>
        <dbReference type="ChEBI" id="CHEBI:15377"/>
        <dbReference type="ChEBI" id="CHEBI:15378"/>
        <dbReference type="ChEBI" id="CHEBI:30864"/>
        <dbReference type="ChEBI" id="CHEBI:32814"/>
        <dbReference type="EC" id="3.5.2.3"/>
    </reaction>
</comment>
<dbReference type="GO" id="GO:0004151">
    <property type="term" value="F:dihydroorotase activity"/>
    <property type="evidence" value="ECO:0007669"/>
    <property type="project" value="UniProtKB-UniRule"/>
</dbReference>
<dbReference type="InterPro" id="IPR002195">
    <property type="entry name" value="Dihydroorotase_CS"/>
</dbReference>
<feature type="binding site" evidence="4">
    <location>
        <position position="229"/>
    </location>
    <ligand>
        <name>Zn(2+)</name>
        <dbReference type="ChEBI" id="CHEBI:29105"/>
        <label>2</label>
    </ligand>
</feature>
<dbReference type="InterPro" id="IPR004722">
    <property type="entry name" value="DHOase"/>
</dbReference>
<dbReference type="PANTHER" id="PTHR43668:SF2">
    <property type="entry name" value="ALLANTOINASE"/>
    <property type="match status" value="1"/>
</dbReference>
<evidence type="ECO:0000313" key="7">
    <source>
        <dbReference type="Proteomes" id="UP000217528"/>
    </source>
</evidence>
<comment type="function">
    <text evidence="4">Catalyzes the reversible cyclization of carbamoyl aspartate to dihydroorotate.</text>
</comment>
<gene>
    <name evidence="4" type="primary">pyrC</name>
    <name evidence="6" type="ORF">ASJ82_03890</name>
</gene>
<dbReference type="HAMAP" id="MF_00220_A">
    <property type="entry name" value="PyrC_classI_A"/>
    <property type="match status" value="1"/>
</dbReference>
<dbReference type="CDD" id="cd01318">
    <property type="entry name" value="DHOase_IIb"/>
    <property type="match status" value="1"/>
</dbReference>
<dbReference type="OrthoDB" id="50279at2157"/>
<accession>A0A2A2HEN0</accession>
<feature type="binding site" evidence="4">
    <location>
        <position position="143"/>
    </location>
    <ligand>
        <name>Zn(2+)</name>
        <dbReference type="ChEBI" id="CHEBI:29105"/>
        <label>2</label>
    </ligand>
</feature>
<comment type="pathway">
    <text evidence="4">Pyrimidine metabolism; UMP biosynthesis via de novo pathway; (S)-dihydroorotate from bicarbonate: step 3/3.</text>
</comment>
<feature type="domain" description="Amidohydrolase-related" evidence="5">
    <location>
        <begin position="50"/>
        <end position="413"/>
    </location>
</feature>
<feature type="active site" evidence="4">
    <location>
        <position position="298"/>
    </location>
</feature>
<dbReference type="Gene3D" id="3.20.20.140">
    <property type="entry name" value="Metal-dependent hydrolases"/>
    <property type="match status" value="1"/>
</dbReference>
<dbReference type="GO" id="GO:0006145">
    <property type="term" value="P:purine nucleobase catabolic process"/>
    <property type="evidence" value="ECO:0007669"/>
    <property type="project" value="TreeGrafter"/>
</dbReference>
<dbReference type="EMBL" id="LMVN01000008">
    <property type="protein sequence ID" value="PAV07778.1"/>
    <property type="molecule type" value="Genomic_DNA"/>
</dbReference>
<dbReference type="GO" id="GO:0044205">
    <property type="term" value="P:'de novo' UMP biosynthetic process"/>
    <property type="evidence" value="ECO:0007669"/>
    <property type="project" value="UniProtKB-UniRule"/>
</dbReference>
<dbReference type="Pfam" id="PF01979">
    <property type="entry name" value="Amidohydro_1"/>
    <property type="match status" value="1"/>
</dbReference>
<evidence type="ECO:0000256" key="4">
    <source>
        <dbReference type="HAMAP-Rule" id="MF_00220"/>
    </source>
</evidence>
<evidence type="ECO:0000256" key="3">
    <source>
        <dbReference type="ARBA" id="ARBA00022975"/>
    </source>
</evidence>
<dbReference type="UniPathway" id="UPA00070">
    <property type="reaction ID" value="UER00117"/>
</dbReference>
<dbReference type="SUPFAM" id="SSF51338">
    <property type="entry name" value="Composite domain of metallo-dependent hydrolases"/>
    <property type="match status" value="1"/>
</dbReference>
<evidence type="ECO:0000259" key="5">
    <source>
        <dbReference type="Pfam" id="PF01979"/>
    </source>
</evidence>
<proteinExistence type="inferred from homology"/>
<keyword evidence="3 4" id="KW-0665">Pyrimidine biosynthesis</keyword>
<name>A0A2A2HEN0_9EURY</name>
<protein>
    <recommendedName>
        <fullName evidence="4">Dihydroorotase</fullName>
        <shortName evidence="4">DHOase</shortName>
        <ecNumber evidence="4">3.5.2.3</ecNumber>
    </recommendedName>
</protein>
<keyword evidence="7" id="KW-1185">Reference proteome</keyword>
<dbReference type="PROSITE" id="PS00483">
    <property type="entry name" value="DIHYDROOROTASE_2"/>
    <property type="match status" value="1"/>
</dbReference>